<dbReference type="KEGG" id="nta:107818711"/>
<dbReference type="AlphaFoldDB" id="A0A1S4CGG6"/>
<reference evidence="1 2" key="1">
    <citation type="submission" date="2025-04" db="UniProtKB">
        <authorList>
            <consortium name="RefSeq"/>
        </authorList>
    </citation>
    <scope>IDENTIFICATION</scope>
</reference>
<dbReference type="OrthoDB" id="10269698at2759"/>
<dbReference type="PaxDb" id="4097-A0A1S4CGG6"/>
<organism evidence="2">
    <name type="scientific">Nicotiana tabacum</name>
    <name type="common">Common tobacco</name>
    <dbReference type="NCBI Taxonomy" id="4097"/>
    <lineage>
        <taxon>Eukaryota</taxon>
        <taxon>Viridiplantae</taxon>
        <taxon>Streptophyta</taxon>
        <taxon>Embryophyta</taxon>
        <taxon>Tracheophyta</taxon>
        <taxon>Spermatophyta</taxon>
        <taxon>Magnoliopsida</taxon>
        <taxon>eudicotyledons</taxon>
        <taxon>Gunneridae</taxon>
        <taxon>Pentapetalae</taxon>
        <taxon>asterids</taxon>
        <taxon>lamiids</taxon>
        <taxon>Solanales</taxon>
        <taxon>Solanaceae</taxon>
        <taxon>Nicotianoideae</taxon>
        <taxon>Nicotianeae</taxon>
        <taxon>Nicotiana</taxon>
    </lineage>
</organism>
<sequence length="357" mass="40634">MVSSTAARNVCSTGYHFAVDTSVNRMILSSFDTRSTSGNSWLVVNASAQNKCYGFWLINLLGCCGYITQLTTRQQPQHSSNNQIPRLATPFRKTKKLKSEFLIITCLLMSARSIDRLMHLLAMDPLDILLHNRDFSEKIHSAAVILTFIINTGYFRRKIMKHTSSSCLTNRILKMGIYHNWFEWQHTLAITELEINWRAFKIGSIRNFWNPSASNTAVTGKILYSSSIRNAPGLYWFTTADRAQNHPNVSCQLILQCYCDYIIFMTINMTTKSYNKSCITDPVVWKILHSFSVVLAWYHVHSGGGLMTYNDDIPTRLNPQHSIDNQQPILLTATRTQKNLVAEFVLLTCLLLFAGGR</sequence>
<protein>
    <submittedName>
        <fullName evidence="1 2">Uncharacterized protein isoform X1</fullName>
    </submittedName>
</protein>
<name>A0A1S4CGG6_TOBAC</name>
<gene>
    <name evidence="1 2" type="primary">LOC107818711</name>
</gene>
<dbReference type="RefSeq" id="XP_016500228.1">
    <property type="nucleotide sequence ID" value="XM_016644742.1"/>
</dbReference>
<evidence type="ECO:0000313" key="2">
    <source>
        <dbReference type="RefSeq" id="XP_016500228.1"/>
    </source>
</evidence>
<accession>A0A1S4CGG6</accession>
<dbReference type="RefSeq" id="XP_016500227.1">
    <property type="nucleotide sequence ID" value="XM_016644741.1"/>
</dbReference>
<evidence type="ECO:0000313" key="1">
    <source>
        <dbReference type="RefSeq" id="XP_016500227.1"/>
    </source>
</evidence>
<proteinExistence type="predicted"/>